<dbReference type="PANTHER" id="PTHR38598:SF1">
    <property type="entry name" value="INNER MEMBRANE PROTEIN YJCH"/>
    <property type="match status" value="1"/>
</dbReference>
<reference evidence="3" key="1">
    <citation type="submission" date="2018-05" db="EMBL/GenBank/DDBJ databases">
        <title>Azospirillum thermophila sp. nov., a novel isolated from hot spring.</title>
        <authorList>
            <person name="Zhao Z."/>
        </authorList>
    </citation>
    <scope>NUCLEOTIDE SEQUENCE [LARGE SCALE GENOMIC DNA]</scope>
    <source>
        <strain evidence="3">CFH 70021</strain>
        <plasmid evidence="3">unnamed2</plasmid>
    </source>
</reference>
<proteinExistence type="predicted"/>
<feature type="transmembrane region" description="Helical" evidence="1">
    <location>
        <begin position="59"/>
        <end position="85"/>
    </location>
</feature>
<dbReference type="EMBL" id="CP029357">
    <property type="protein sequence ID" value="AWK89576.1"/>
    <property type="molecule type" value="Genomic_DNA"/>
</dbReference>
<evidence type="ECO:0000313" key="2">
    <source>
        <dbReference type="EMBL" id="AWK89576.1"/>
    </source>
</evidence>
<dbReference type="InterPro" id="IPR052959">
    <property type="entry name" value="Inner_membrane_assoc"/>
</dbReference>
<dbReference type="Proteomes" id="UP000245629">
    <property type="component" value="Plasmid unnamed2"/>
</dbReference>
<keyword evidence="1" id="KW-1133">Transmembrane helix</keyword>
<dbReference type="InterPro" id="IPR007436">
    <property type="entry name" value="DUF485"/>
</dbReference>
<keyword evidence="2" id="KW-0614">Plasmid</keyword>
<dbReference type="KEGG" id="azz:DEW08_26580"/>
<dbReference type="GO" id="GO:0005886">
    <property type="term" value="C:plasma membrane"/>
    <property type="evidence" value="ECO:0007669"/>
    <property type="project" value="TreeGrafter"/>
</dbReference>
<keyword evidence="3" id="KW-1185">Reference proteome</keyword>
<name>A0A2S2CYL3_9PROT</name>
<protein>
    <submittedName>
        <fullName evidence="2">DUF485 domain-containing protein</fullName>
    </submittedName>
</protein>
<sequence>MSDPVYQRVRANPKFQQLVARRGRLALVLSLIVLGAYYALMMVVAFAPDLLRSPVAEGGALSIGFPIAAVVIVVSWLLTGVYSYFANGEFEDLNNQIVAESRK</sequence>
<organism evidence="2 3">
    <name type="scientific">Azospirillum thermophilum</name>
    <dbReference type="NCBI Taxonomy" id="2202148"/>
    <lineage>
        <taxon>Bacteria</taxon>
        <taxon>Pseudomonadati</taxon>
        <taxon>Pseudomonadota</taxon>
        <taxon>Alphaproteobacteria</taxon>
        <taxon>Rhodospirillales</taxon>
        <taxon>Azospirillaceae</taxon>
        <taxon>Azospirillum</taxon>
    </lineage>
</organism>
<dbReference type="AlphaFoldDB" id="A0A2S2CYL3"/>
<evidence type="ECO:0000313" key="3">
    <source>
        <dbReference type="Proteomes" id="UP000245629"/>
    </source>
</evidence>
<dbReference type="PANTHER" id="PTHR38598">
    <property type="entry name" value="INNER MEMBRANE PROTEIN YJCH"/>
    <property type="match status" value="1"/>
</dbReference>
<geneLocation type="plasmid" evidence="2 3">
    <name>unnamed2</name>
</geneLocation>
<keyword evidence="1" id="KW-0812">Transmembrane</keyword>
<dbReference type="RefSeq" id="WP_109333006.1">
    <property type="nucleotide sequence ID" value="NZ_CP029357.1"/>
</dbReference>
<keyword evidence="1" id="KW-0472">Membrane</keyword>
<dbReference type="OrthoDB" id="5297034at2"/>
<feature type="transmembrane region" description="Helical" evidence="1">
    <location>
        <begin position="25"/>
        <end position="47"/>
    </location>
</feature>
<evidence type="ECO:0000256" key="1">
    <source>
        <dbReference type="SAM" id="Phobius"/>
    </source>
</evidence>
<dbReference type="Pfam" id="PF04341">
    <property type="entry name" value="DUF485"/>
    <property type="match status" value="1"/>
</dbReference>
<accession>A0A2S2CYL3</accession>
<gene>
    <name evidence="2" type="ORF">DEW08_26580</name>
</gene>